<accession>K2KHN7</accession>
<gene>
    <name evidence="2" type="ORF">B3C1_04390</name>
</gene>
<feature type="chain" id="PRO_5005686833" description="Lipoprotein" evidence="1">
    <location>
        <begin position="18"/>
        <end position="124"/>
    </location>
</feature>
<dbReference type="RefSeq" id="WP_008483183.1">
    <property type="nucleotide sequence ID" value="NZ_AMRI01000004.1"/>
</dbReference>
<name>K2KHN7_9GAMM</name>
<evidence type="ECO:0008006" key="4">
    <source>
        <dbReference type="Google" id="ProtNLM"/>
    </source>
</evidence>
<dbReference type="STRING" id="745411.B3C1_04390"/>
<sequence>MRKALFALAWLPALAQALPSCDATLVPCTHQGATLEVGPRPLRSQVPITLTLHLALPAEVASLVGQLEGVEMYMGLVPAPFRRVGPDRFEATVQLARCAHGPMTWQLSVQQSRFLLRLDQAANK</sequence>
<dbReference type="AlphaFoldDB" id="K2KHN7"/>
<dbReference type="EMBL" id="AMRI01000004">
    <property type="protein sequence ID" value="EKE76805.1"/>
    <property type="molecule type" value="Genomic_DNA"/>
</dbReference>
<dbReference type="OrthoDB" id="6238758at2"/>
<feature type="signal peptide" evidence="1">
    <location>
        <begin position="1"/>
        <end position="17"/>
    </location>
</feature>
<keyword evidence="1" id="KW-0732">Signal</keyword>
<evidence type="ECO:0000313" key="2">
    <source>
        <dbReference type="EMBL" id="EKE76805.1"/>
    </source>
</evidence>
<protein>
    <recommendedName>
        <fullName evidence="4">Lipoprotein</fullName>
    </recommendedName>
</protein>
<reference evidence="2 3" key="1">
    <citation type="journal article" date="2012" name="J. Bacteriol.">
        <title>Genome Sequence of Gallaecimonas xiamenensis Type Strain 3-C-1.</title>
        <authorList>
            <person name="Lai Q."/>
            <person name="Wang L."/>
            <person name="Wang W."/>
            <person name="Shao Z."/>
        </authorList>
    </citation>
    <scope>NUCLEOTIDE SEQUENCE [LARGE SCALE GENOMIC DNA]</scope>
    <source>
        <strain evidence="2 3">3-C-1</strain>
    </source>
</reference>
<proteinExistence type="predicted"/>
<keyword evidence="3" id="KW-1185">Reference proteome</keyword>
<dbReference type="Proteomes" id="UP000006755">
    <property type="component" value="Unassembled WGS sequence"/>
</dbReference>
<evidence type="ECO:0000256" key="1">
    <source>
        <dbReference type="SAM" id="SignalP"/>
    </source>
</evidence>
<evidence type="ECO:0000313" key="3">
    <source>
        <dbReference type="Proteomes" id="UP000006755"/>
    </source>
</evidence>
<comment type="caution">
    <text evidence="2">The sequence shown here is derived from an EMBL/GenBank/DDBJ whole genome shotgun (WGS) entry which is preliminary data.</text>
</comment>
<organism evidence="2 3">
    <name type="scientific">Gallaecimonas xiamenensis 3-C-1</name>
    <dbReference type="NCBI Taxonomy" id="745411"/>
    <lineage>
        <taxon>Bacteria</taxon>
        <taxon>Pseudomonadati</taxon>
        <taxon>Pseudomonadota</taxon>
        <taxon>Gammaproteobacteria</taxon>
        <taxon>Enterobacterales</taxon>
        <taxon>Gallaecimonadaceae</taxon>
        <taxon>Gallaecimonas</taxon>
    </lineage>
</organism>